<evidence type="ECO:0000259" key="3">
    <source>
        <dbReference type="Pfam" id="PF00294"/>
    </source>
</evidence>
<dbReference type="Proteomes" id="UP000663836">
    <property type="component" value="Unassembled WGS sequence"/>
</dbReference>
<reference evidence="4" key="1">
    <citation type="submission" date="2021-02" db="EMBL/GenBank/DDBJ databases">
        <authorList>
            <person name="Nowell W R."/>
        </authorList>
    </citation>
    <scope>NUCLEOTIDE SEQUENCE</scope>
</reference>
<comment type="caution">
    <text evidence="4">The sequence shown here is derived from an EMBL/GenBank/DDBJ whole genome shotgun (WGS) entry which is preliminary data.</text>
</comment>
<dbReference type="AlphaFoldDB" id="A0A818Z187"/>
<dbReference type="Pfam" id="PF00294">
    <property type="entry name" value="PfkB"/>
    <property type="match status" value="1"/>
</dbReference>
<dbReference type="PANTHER" id="PTHR10584:SF166">
    <property type="entry name" value="RIBOKINASE"/>
    <property type="match status" value="1"/>
</dbReference>
<dbReference type="GO" id="GO:0006796">
    <property type="term" value="P:phosphate-containing compound metabolic process"/>
    <property type="evidence" value="ECO:0007669"/>
    <property type="project" value="UniProtKB-ARBA"/>
</dbReference>
<organism evidence="4 5">
    <name type="scientific">Rotaria sordida</name>
    <dbReference type="NCBI Taxonomy" id="392033"/>
    <lineage>
        <taxon>Eukaryota</taxon>
        <taxon>Metazoa</taxon>
        <taxon>Spiralia</taxon>
        <taxon>Gnathifera</taxon>
        <taxon>Rotifera</taxon>
        <taxon>Eurotatoria</taxon>
        <taxon>Bdelloidea</taxon>
        <taxon>Philodinida</taxon>
        <taxon>Philodinidae</taxon>
        <taxon>Rotaria</taxon>
    </lineage>
</organism>
<protein>
    <recommendedName>
        <fullName evidence="3">Carbohydrate kinase PfkB domain-containing protein</fullName>
    </recommendedName>
</protein>
<gene>
    <name evidence="4" type="ORF">JBS370_LOCUS13256</name>
</gene>
<sequence length="451" mass="50401">MVCFKASQIALSYPHSEELAGKLDGFFRHIRSTTLPSNYSSSDSSNTGNESQSQLVQVKIMMDPNLSSLTLSNSYTCPMMVTNTSNPSYPSSLSNNQMMIQRGIVCAGTIVIDYVVIVDRWPLESSLSNIYHETKTGGGGPFNVLKDLRSMDMNLPLSIVGFLGNDDNGQWLIDDCKKSNIDVHQLHKTKDSTPTSYTYVMSVESTGRRTFFNQRGTNALLTDIHFDFNHIVNKKHCNLFYLSYLTVLNELDRIIDNETVAGKVLKQAKEYGLETIVDFVSAENLLYSKIALLTLPYVDHLIINEIELGFILNQALQQATIIEIEQAARILIEKYHVQRTVTIHFDCGAVCISRENDQKLESFIQGSLCLPKGFIKGAVGAGDAFAAGFIYGIYKKWPIQERLSCAVCVAAMCLSDETPYGGVKSIEECMKLKEIYQFRILNTTSRISDIM</sequence>
<evidence type="ECO:0000256" key="1">
    <source>
        <dbReference type="ARBA" id="ARBA00022679"/>
    </source>
</evidence>
<evidence type="ECO:0000313" key="5">
    <source>
        <dbReference type="Proteomes" id="UP000663836"/>
    </source>
</evidence>
<accession>A0A818Z187</accession>
<keyword evidence="2" id="KW-0418">Kinase</keyword>
<dbReference type="SUPFAM" id="SSF53613">
    <property type="entry name" value="Ribokinase-like"/>
    <property type="match status" value="1"/>
</dbReference>
<evidence type="ECO:0000313" key="4">
    <source>
        <dbReference type="EMBL" id="CAF3763322.1"/>
    </source>
</evidence>
<feature type="domain" description="Carbohydrate kinase PfkB" evidence="3">
    <location>
        <begin position="103"/>
        <end position="416"/>
    </location>
</feature>
<evidence type="ECO:0000256" key="2">
    <source>
        <dbReference type="ARBA" id="ARBA00022777"/>
    </source>
</evidence>
<proteinExistence type="predicted"/>
<dbReference type="Gene3D" id="3.40.1190.20">
    <property type="match status" value="1"/>
</dbReference>
<name>A0A818Z187_9BILA</name>
<dbReference type="EMBL" id="CAJOBD010001125">
    <property type="protein sequence ID" value="CAF3763322.1"/>
    <property type="molecule type" value="Genomic_DNA"/>
</dbReference>
<keyword evidence="1" id="KW-0808">Transferase</keyword>
<dbReference type="GO" id="GO:0005829">
    <property type="term" value="C:cytosol"/>
    <property type="evidence" value="ECO:0007669"/>
    <property type="project" value="TreeGrafter"/>
</dbReference>
<dbReference type="PANTHER" id="PTHR10584">
    <property type="entry name" value="SUGAR KINASE"/>
    <property type="match status" value="1"/>
</dbReference>
<dbReference type="InterPro" id="IPR011611">
    <property type="entry name" value="PfkB_dom"/>
</dbReference>
<dbReference type="GO" id="GO:0016301">
    <property type="term" value="F:kinase activity"/>
    <property type="evidence" value="ECO:0007669"/>
    <property type="project" value="UniProtKB-KW"/>
</dbReference>
<dbReference type="InterPro" id="IPR029056">
    <property type="entry name" value="Ribokinase-like"/>
</dbReference>